<evidence type="ECO:0000313" key="2">
    <source>
        <dbReference type="Proteomes" id="UP000295252"/>
    </source>
</evidence>
<dbReference type="Gramene" id="CDP17536">
    <property type="protein sequence ID" value="CDP17536"/>
    <property type="gene ID" value="GSCOC_T00004498001"/>
</dbReference>
<dbReference type="AlphaFoldDB" id="A0A068VA25"/>
<name>A0A068VA25_COFCA</name>
<accession>A0A068VA25</accession>
<evidence type="ECO:0000313" key="1">
    <source>
        <dbReference type="EMBL" id="CDP17536.1"/>
    </source>
</evidence>
<proteinExistence type="predicted"/>
<keyword evidence="2" id="KW-1185">Reference proteome</keyword>
<protein>
    <submittedName>
        <fullName evidence="1">Uncharacterized protein</fullName>
    </submittedName>
</protein>
<gene>
    <name evidence="1" type="ORF">GSCOC_T00004498001</name>
</gene>
<dbReference type="InParanoid" id="A0A068VA25"/>
<dbReference type="EMBL" id="HG739251">
    <property type="protein sequence ID" value="CDP17536.1"/>
    <property type="molecule type" value="Genomic_DNA"/>
</dbReference>
<dbReference type="Proteomes" id="UP000295252">
    <property type="component" value="Chromosome IV"/>
</dbReference>
<organism evidence="1 2">
    <name type="scientific">Coffea canephora</name>
    <name type="common">Robusta coffee</name>
    <dbReference type="NCBI Taxonomy" id="49390"/>
    <lineage>
        <taxon>Eukaryota</taxon>
        <taxon>Viridiplantae</taxon>
        <taxon>Streptophyta</taxon>
        <taxon>Embryophyta</taxon>
        <taxon>Tracheophyta</taxon>
        <taxon>Spermatophyta</taxon>
        <taxon>Magnoliopsida</taxon>
        <taxon>eudicotyledons</taxon>
        <taxon>Gunneridae</taxon>
        <taxon>Pentapetalae</taxon>
        <taxon>asterids</taxon>
        <taxon>lamiids</taxon>
        <taxon>Gentianales</taxon>
        <taxon>Rubiaceae</taxon>
        <taxon>Ixoroideae</taxon>
        <taxon>Gardenieae complex</taxon>
        <taxon>Bertiereae - Coffeeae clade</taxon>
        <taxon>Coffeeae</taxon>
        <taxon>Coffea</taxon>
    </lineage>
</organism>
<sequence length="111" mass="12543">MAVEIVENGALSPWFEPYCQQVVEAKEKIKKKNLRNNSFKSSVSARSTFPLYTRKPQRILTLTLSLVAPALCTKSIDTPCLSGVEDQVFCPSPCKKGYRFNTYCRSRGVLY</sequence>
<reference evidence="2" key="1">
    <citation type="journal article" date="2014" name="Science">
        <title>The coffee genome provides insight into the convergent evolution of caffeine biosynthesis.</title>
        <authorList>
            <person name="Denoeud F."/>
            <person name="Carretero-Paulet L."/>
            <person name="Dereeper A."/>
            <person name="Droc G."/>
            <person name="Guyot R."/>
            <person name="Pietrella M."/>
            <person name="Zheng C."/>
            <person name="Alberti A."/>
            <person name="Anthony F."/>
            <person name="Aprea G."/>
            <person name="Aury J.M."/>
            <person name="Bento P."/>
            <person name="Bernard M."/>
            <person name="Bocs S."/>
            <person name="Campa C."/>
            <person name="Cenci A."/>
            <person name="Combes M.C."/>
            <person name="Crouzillat D."/>
            <person name="Da Silva C."/>
            <person name="Daddiego L."/>
            <person name="De Bellis F."/>
            <person name="Dussert S."/>
            <person name="Garsmeur O."/>
            <person name="Gayraud T."/>
            <person name="Guignon V."/>
            <person name="Jahn K."/>
            <person name="Jamilloux V."/>
            <person name="Joet T."/>
            <person name="Labadie K."/>
            <person name="Lan T."/>
            <person name="Leclercq J."/>
            <person name="Lepelley M."/>
            <person name="Leroy T."/>
            <person name="Li L.T."/>
            <person name="Librado P."/>
            <person name="Lopez L."/>
            <person name="Munoz A."/>
            <person name="Noel B."/>
            <person name="Pallavicini A."/>
            <person name="Perrotta G."/>
            <person name="Poncet V."/>
            <person name="Pot D."/>
            <person name="Priyono X."/>
            <person name="Rigoreau M."/>
            <person name="Rouard M."/>
            <person name="Rozas J."/>
            <person name="Tranchant-Dubreuil C."/>
            <person name="VanBuren R."/>
            <person name="Zhang Q."/>
            <person name="Andrade A.C."/>
            <person name="Argout X."/>
            <person name="Bertrand B."/>
            <person name="de Kochko A."/>
            <person name="Graziosi G."/>
            <person name="Henry R.J."/>
            <person name="Jayarama X."/>
            <person name="Ming R."/>
            <person name="Nagai C."/>
            <person name="Rounsley S."/>
            <person name="Sankoff D."/>
            <person name="Giuliano G."/>
            <person name="Albert V.A."/>
            <person name="Wincker P."/>
            <person name="Lashermes P."/>
        </authorList>
    </citation>
    <scope>NUCLEOTIDE SEQUENCE [LARGE SCALE GENOMIC DNA]</scope>
    <source>
        <strain evidence="2">cv. DH200-94</strain>
    </source>
</reference>